<sequence length="79" mass="8971">MRIRYNSFAGRQTSTPSRLSLSNVAGTNLEVVQRLFLVVLEEFEIVQFKRSDPGLLRRSTTEDLVFDPLKGAIRFGKTP</sequence>
<dbReference type="Proteomes" id="UP000697998">
    <property type="component" value="Unassembled WGS sequence"/>
</dbReference>
<dbReference type="EMBL" id="JADJMH010000001">
    <property type="protein sequence ID" value="MBK7673259.1"/>
    <property type="molecule type" value="Genomic_DNA"/>
</dbReference>
<dbReference type="AlphaFoldDB" id="A0A935PTY1"/>
<name>A0A935PTY1_9PROT</name>
<gene>
    <name evidence="1" type="ORF">IPJ27_00015</name>
</gene>
<evidence type="ECO:0000313" key="2">
    <source>
        <dbReference type="Proteomes" id="UP000697998"/>
    </source>
</evidence>
<protein>
    <submittedName>
        <fullName evidence="1">Uncharacterized protein</fullName>
    </submittedName>
</protein>
<accession>A0A935PTY1</accession>
<organism evidence="1 2">
    <name type="scientific">Candidatus Accumulibacter proximus</name>
    <dbReference type="NCBI Taxonomy" id="2954385"/>
    <lineage>
        <taxon>Bacteria</taxon>
        <taxon>Pseudomonadati</taxon>
        <taxon>Pseudomonadota</taxon>
        <taxon>Betaproteobacteria</taxon>
        <taxon>Candidatus Accumulibacter</taxon>
    </lineage>
</organism>
<proteinExistence type="predicted"/>
<evidence type="ECO:0000313" key="1">
    <source>
        <dbReference type="EMBL" id="MBK7673259.1"/>
    </source>
</evidence>
<reference evidence="1 2" key="1">
    <citation type="submission" date="2020-10" db="EMBL/GenBank/DDBJ databases">
        <title>Connecting structure to function with the recovery of over 1000 high-quality activated sludge metagenome-assembled genomes encoding full-length rRNA genes using long-read sequencing.</title>
        <authorList>
            <person name="Singleton C.M."/>
            <person name="Petriglieri F."/>
            <person name="Kristensen J.M."/>
            <person name="Kirkegaard R.H."/>
            <person name="Michaelsen T.Y."/>
            <person name="Andersen M.H."/>
            <person name="Karst S.M."/>
            <person name="Dueholm M.S."/>
            <person name="Nielsen P.H."/>
            <person name="Albertsen M."/>
        </authorList>
    </citation>
    <scope>NUCLEOTIDE SEQUENCE [LARGE SCALE GENOMIC DNA]</scope>
    <source>
        <strain evidence="1">EsbW_18-Q3-R4-48_BATAC.285</strain>
    </source>
</reference>
<comment type="caution">
    <text evidence="1">The sequence shown here is derived from an EMBL/GenBank/DDBJ whole genome shotgun (WGS) entry which is preliminary data.</text>
</comment>